<keyword evidence="3" id="KW-0547">Nucleotide-binding</keyword>
<dbReference type="EMBL" id="KN846952">
    <property type="protein sequence ID" value="KIV83872.1"/>
    <property type="molecule type" value="Genomic_DNA"/>
</dbReference>
<evidence type="ECO:0000256" key="3">
    <source>
        <dbReference type="ARBA" id="ARBA00022741"/>
    </source>
</evidence>
<sequence length="630" mass="70554">MAVSLPTVAAALAGGLATAAYLDAKFLIRNDLSQGSLAGSTPKAVAYLAERVKQDRIFVYHVIEDHALGKNADNLFLIFEDRQWTYKQFYDDIQRVGQWLLQDLDVQVQEIVALDGGNSPEYLLLWFALEAIRSCPAFINCNLTSGPLIHSVKLCDARYLLANRGIQRLVQPCEKDLEAANIRTIYYDDTFITSLPNRGPLPRSRQIGADPAELCSLIYTSGTTGLPKGVVMRRGRDLNTARGICEYLNLKPGNRMYTCLPLYHGAAHGLCVTPVIFGGACVVLSRKFSHKTLWPEVRKSRADILQYVGELCRYLVNGPPSPLDKQHNVKMAWGNGMRPDVWEVFRQRFGIETINELYAATDGLGASFNANKGDFGRGAVALRGAYWQYRNSANEKRVRMDIESGEILRDANGFAMECGVDEPGEVLHRIDPTMAQFTTYYKNDESWTKRQLHNVFKKGDMWFRSGDMMRQDRDGRVYFVDRLGDTFRWRSENVSTNEVSDVMGRFDQVAEANVYGVAVPHTDGRAGCAAIVPVDNASVDALDLAGLAAHAIAMLPRYAVPIFLRVVPQLEYTGTMKLQKGRLRNEGVDLEKITASSTSDRMFWLPPGSDRYVEYTQQAWEDLKAGKVRL</sequence>
<dbReference type="GO" id="GO:0044539">
    <property type="term" value="P:long-chain fatty acid import into cell"/>
    <property type="evidence" value="ECO:0007669"/>
    <property type="project" value="TreeGrafter"/>
</dbReference>
<dbReference type="InterPro" id="IPR000873">
    <property type="entry name" value="AMP-dep_synth/lig_dom"/>
</dbReference>
<dbReference type="GO" id="GO:0009898">
    <property type="term" value="C:cytoplasmic side of plasma membrane"/>
    <property type="evidence" value="ECO:0007669"/>
    <property type="project" value="TreeGrafter"/>
</dbReference>
<accession>A0A0D1YLY4</accession>
<dbReference type="STRING" id="1016849.A0A0D1YLY4"/>
<reference evidence="7 8" key="1">
    <citation type="submission" date="2015-01" db="EMBL/GenBank/DDBJ databases">
        <title>The Genome Sequence of Exophiala sideris CBS121828.</title>
        <authorList>
            <consortium name="The Broad Institute Genomics Platform"/>
            <person name="Cuomo C."/>
            <person name="de Hoog S."/>
            <person name="Gorbushina A."/>
            <person name="Stielow B."/>
            <person name="Teixiera M."/>
            <person name="Abouelleil A."/>
            <person name="Chapman S.B."/>
            <person name="Priest M."/>
            <person name="Young S.K."/>
            <person name="Wortman J."/>
            <person name="Nusbaum C."/>
            <person name="Birren B."/>
        </authorList>
    </citation>
    <scope>NUCLEOTIDE SEQUENCE [LARGE SCALE GENOMIC DNA]</scope>
    <source>
        <strain evidence="7 8">CBS 121828</strain>
    </source>
</reference>
<dbReference type="AlphaFoldDB" id="A0A0D1YLY4"/>
<evidence type="ECO:0000259" key="6">
    <source>
        <dbReference type="Pfam" id="PF13193"/>
    </source>
</evidence>
<evidence type="ECO:0000256" key="4">
    <source>
        <dbReference type="ARBA" id="ARBA00022840"/>
    </source>
</evidence>
<keyword evidence="2" id="KW-0436">Ligase</keyword>
<feature type="domain" description="AMP-binding enzyme C-terminal" evidence="6">
    <location>
        <begin position="499"/>
        <end position="577"/>
    </location>
</feature>
<evidence type="ECO:0000256" key="1">
    <source>
        <dbReference type="ARBA" id="ARBA00006432"/>
    </source>
</evidence>
<comment type="similarity">
    <text evidence="1">Belongs to the ATP-dependent AMP-binding enzyme family.</text>
</comment>
<gene>
    <name evidence="7" type="ORF">PV11_05861</name>
</gene>
<dbReference type="Gene3D" id="3.30.300.30">
    <property type="match status" value="1"/>
</dbReference>
<dbReference type="GO" id="GO:0005777">
    <property type="term" value="C:peroxisome"/>
    <property type="evidence" value="ECO:0007669"/>
    <property type="project" value="TreeGrafter"/>
</dbReference>
<feature type="domain" description="AMP-dependent synthetase/ligase" evidence="5">
    <location>
        <begin position="68"/>
        <end position="373"/>
    </location>
</feature>
<dbReference type="InterPro" id="IPR045851">
    <property type="entry name" value="AMP-bd_C_sf"/>
</dbReference>
<dbReference type="FunFam" id="3.30.300.30:FF:000002">
    <property type="entry name" value="Long-chain fatty acid transport protein 1"/>
    <property type="match status" value="1"/>
</dbReference>
<dbReference type="Pfam" id="PF00501">
    <property type="entry name" value="AMP-binding"/>
    <property type="match status" value="1"/>
</dbReference>
<organism evidence="7 8">
    <name type="scientific">Exophiala sideris</name>
    <dbReference type="NCBI Taxonomy" id="1016849"/>
    <lineage>
        <taxon>Eukaryota</taxon>
        <taxon>Fungi</taxon>
        <taxon>Dikarya</taxon>
        <taxon>Ascomycota</taxon>
        <taxon>Pezizomycotina</taxon>
        <taxon>Eurotiomycetes</taxon>
        <taxon>Chaetothyriomycetidae</taxon>
        <taxon>Chaetothyriales</taxon>
        <taxon>Herpotrichiellaceae</taxon>
        <taxon>Exophiala</taxon>
    </lineage>
</organism>
<protein>
    <recommendedName>
        <fullName evidence="9">AMP-dependent synthetase/ligase domain-containing protein</fullName>
    </recommendedName>
</protein>
<evidence type="ECO:0008006" key="9">
    <source>
        <dbReference type="Google" id="ProtNLM"/>
    </source>
</evidence>
<dbReference type="SUPFAM" id="SSF56801">
    <property type="entry name" value="Acetyl-CoA synthetase-like"/>
    <property type="match status" value="1"/>
</dbReference>
<dbReference type="GO" id="GO:0005524">
    <property type="term" value="F:ATP binding"/>
    <property type="evidence" value="ECO:0007669"/>
    <property type="project" value="UniProtKB-KW"/>
</dbReference>
<dbReference type="Pfam" id="PF13193">
    <property type="entry name" value="AMP-binding_C"/>
    <property type="match status" value="1"/>
</dbReference>
<dbReference type="PROSITE" id="PS00455">
    <property type="entry name" value="AMP_BINDING"/>
    <property type="match status" value="1"/>
</dbReference>
<dbReference type="InterPro" id="IPR042099">
    <property type="entry name" value="ANL_N_sf"/>
</dbReference>
<dbReference type="GO" id="GO:0005324">
    <property type="term" value="F:long-chain fatty acid transmembrane transporter activity"/>
    <property type="evidence" value="ECO:0007669"/>
    <property type="project" value="TreeGrafter"/>
</dbReference>
<dbReference type="HOGENOM" id="CLU_000022_46_3_1"/>
<dbReference type="Proteomes" id="UP000053599">
    <property type="component" value="Unassembled WGS sequence"/>
</dbReference>
<proteinExistence type="inferred from homology"/>
<evidence type="ECO:0000256" key="2">
    <source>
        <dbReference type="ARBA" id="ARBA00022598"/>
    </source>
</evidence>
<dbReference type="GO" id="GO:0004467">
    <property type="term" value="F:long-chain fatty acid-CoA ligase activity"/>
    <property type="evidence" value="ECO:0007669"/>
    <property type="project" value="TreeGrafter"/>
</dbReference>
<dbReference type="InterPro" id="IPR025110">
    <property type="entry name" value="AMP-bd_C"/>
</dbReference>
<evidence type="ECO:0000313" key="7">
    <source>
        <dbReference type="EMBL" id="KIV83872.1"/>
    </source>
</evidence>
<keyword evidence="4" id="KW-0067">ATP-binding</keyword>
<name>A0A0D1YLY4_9EURO</name>
<dbReference type="PANTHER" id="PTHR43107:SF15">
    <property type="entry name" value="FATTY ACID TRANSPORT PROTEIN 3, ISOFORM A"/>
    <property type="match status" value="1"/>
</dbReference>
<dbReference type="Gene3D" id="3.40.50.12780">
    <property type="entry name" value="N-terminal domain of ligase-like"/>
    <property type="match status" value="1"/>
</dbReference>
<evidence type="ECO:0000313" key="8">
    <source>
        <dbReference type="Proteomes" id="UP000053599"/>
    </source>
</evidence>
<dbReference type="InterPro" id="IPR020845">
    <property type="entry name" value="AMP-binding_CS"/>
</dbReference>
<dbReference type="GO" id="GO:0005811">
    <property type="term" value="C:lipid droplet"/>
    <property type="evidence" value="ECO:0007669"/>
    <property type="project" value="TreeGrafter"/>
</dbReference>
<dbReference type="PANTHER" id="PTHR43107">
    <property type="entry name" value="LONG-CHAIN FATTY ACID TRANSPORT PROTEIN"/>
    <property type="match status" value="1"/>
</dbReference>
<dbReference type="OrthoDB" id="10253869at2759"/>
<evidence type="ECO:0000259" key="5">
    <source>
        <dbReference type="Pfam" id="PF00501"/>
    </source>
</evidence>